<dbReference type="Proteomes" id="UP000036168">
    <property type="component" value="Unassembled WGS sequence"/>
</dbReference>
<evidence type="ECO:0000313" key="6">
    <source>
        <dbReference type="Proteomes" id="UP000288675"/>
    </source>
</evidence>
<evidence type="ECO:0008006" key="8">
    <source>
        <dbReference type="Google" id="ProtNLM"/>
    </source>
</evidence>
<dbReference type="OrthoDB" id="2930040at2"/>
<dbReference type="GeneID" id="82854763"/>
<keyword evidence="7" id="KW-1185">Reference proteome</keyword>
<evidence type="ECO:0000313" key="2">
    <source>
        <dbReference type="EMBL" id="KRT94225.1"/>
    </source>
</evidence>
<reference evidence="3 7" key="4">
    <citation type="submission" date="2023-03" db="EMBL/GenBank/DDBJ databases">
        <title>Agriculturally important microbes genome sequencing.</title>
        <authorList>
            <person name="Dunlap C."/>
        </authorList>
    </citation>
    <scope>NUCLEOTIDE SEQUENCE [LARGE SCALE GENOMIC DNA]</scope>
    <source>
        <strain evidence="3 7">CBP-3203</strain>
    </source>
</reference>
<dbReference type="KEGG" id="bgy:BGLY_3777"/>
<protein>
    <recommendedName>
        <fullName evidence="8">DUF2116 family Zn-ribbon domain-containing protein</fullName>
    </recommendedName>
</protein>
<proteinExistence type="predicted"/>
<dbReference type="EMBL" id="CP035232">
    <property type="protein sequence ID" value="QAT66754.1"/>
    <property type="molecule type" value="Genomic_DNA"/>
</dbReference>
<keyword evidence="1" id="KW-1133">Transmembrane helix</keyword>
<keyword evidence="1" id="KW-0472">Membrane</keyword>
<dbReference type="Proteomes" id="UP001341297">
    <property type="component" value="Unassembled WGS sequence"/>
</dbReference>
<name>A0A0J6HF51_9BACI</name>
<organism evidence="2 5">
    <name type="scientific">Bacillus glycinifermentans</name>
    <dbReference type="NCBI Taxonomy" id="1664069"/>
    <lineage>
        <taxon>Bacteria</taxon>
        <taxon>Bacillati</taxon>
        <taxon>Bacillota</taxon>
        <taxon>Bacilli</taxon>
        <taxon>Bacillales</taxon>
        <taxon>Bacillaceae</taxon>
        <taxon>Bacillus</taxon>
    </lineage>
</organism>
<evidence type="ECO:0000313" key="5">
    <source>
        <dbReference type="Proteomes" id="UP000036168"/>
    </source>
</evidence>
<sequence>MEEKIKCRHCDQLIPYSSKVCEACGGKDPLPKADKIKDRIILGTAGIVGVLTVVLILGTIFSYIRLLK</sequence>
<reference evidence="2" key="2">
    <citation type="submission" date="2015-10" db="EMBL/GenBank/DDBJ databases">
        <authorList>
            <person name="Dunlap C."/>
        </authorList>
    </citation>
    <scope>NUCLEOTIDE SEQUENCE</scope>
    <source>
        <strain evidence="2">GO-13</strain>
    </source>
</reference>
<gene>
    <name evidence="2" type="ORF">AB447_202750</name>
    <name evidence="4" type="ORF">EQZ20_18985</name>
    <name evidence="3" type="ORF">P8828_15965</name>
</gene>
<evidence type="ECO:0000313" key="3">
    <source>
        <dbReference type="EMBL" id="MEC0486288.1"/>
    </source>
</evidence>
<reference evidence="2 5" key="1">
    <citation type="journal article" date="2015" name="Int. J. Syst. Evol. Microbiol.">
        <title>Bacillus glycinifermentans sp. nov., isolated from fermented soybean paste.</title>
        <authorList>
            <person name="Kim S.J."/>
            <person name="Dunlap C.A."/>
            <person name="Kwon S.W."/>
            <person name="Rooney A.P."/>
        </authorList>
    </citation>
    <scope>NUCLEOTIDE SEQUENCE [LARGE SCALE GENOMIC DNA]</scope>
    <source>
        <strain evidence="2 5">GO-13</strain>
    </source>
</reference>
<accession>A0A0J6HF51</accession>
<dbReference type="RefSeq" id="WP_046131627.1">
    <property type="nucleotide sequence ID" value="NZ_CP023481.1"/>
</dbReference>
<evidence type="ECO:0000313" key="7">
    <source>
        <dbReference type="Proteomes" id="UP001341297"/>
    </source>
</evidence>
<evidence type="ECO:0000256" key="1">
    <source>
        <dbReference type="SAM" id="Phobius"/>
    </source>
</evidence>
<dbReference type="EMBL" id="LECW02000012">
    <property type="protein sequence ID" value="KRT94225.1"/>
    <property type="molecule type" value="Genomic_DNA"/>
</dbReference>
<dbReference type="Proteomes" id="UP000288675">
    <property type="component" value="Chromosome"/>
</dbReference>
<keyword evidence="1" id="KW-0812">Transmembrane</keyword>
<evidence type="ECO:0000313" key="4">
    <source>
        <dbReference type="EMBL" id="QAT66754.1"/>
    </source>
</evidence>
<feature type="transmembrane region" description="Helical" evidence="1">
    <location>
        <begin position="40"/>
        <end position="64"/>
    </location>
</feature>
<dbReference type="EMBL" id="JARRTL010000016">
    <property type="protein sequence ID" value="MEC0486288.1"/>
    <property type="molecule type" value="Genomic_DNA"/>
</dbReference>
<dbReference type="PATRIC" id="fig|1664069.3.peg.3893"/>
<dbReference type="AlphaFoldDB" id="A0A0J6HF51"/>
<reference evidence="4 6" key="3">
    <citation type="submission" date="2019-01" db="EMBL/GenBank/DDBJ databases">
        <title>Genome sequence of Bacillus glycinifermentans SRCM103574.</title>
        <authorList>
            <person name="Kong H.-J."/>
            <person name="Jeong S.-Y."/>
            <person name="Jeong D.-Y."/>
        </authorList>
    </citation>
    <scope>NUCLEOTIDE SEQUENCE [LARGE SCALE GENOMIC DNA]</scope>
    <source>
        <strain evidence="4 6">SRCM103574</strain>
    </source>
</reference>